<sequence length="64" mass="7695">MFKVHLKFASHNMWIRLSEILKVYRMDTEDYTVISFKNAVHVYVTESVEEILEAINSEWQMSKK</sequence>
<dbReference type="EMBL" id="BK015368">
    <property type="protein sequence ID" value="DAE03554.1"/>
    <property type="molecule type" value="Genomic_DNA"/>
</dbReference>
<accession>A0A8S5P9A0</accession>
<organism evidence="1">
    <name type="scientific">Siphoviridae sp. ctpoI7</name>
    <dbReference type="NCBI Taxonomy" id="2825678"/>
    <lineage>
        <taxon>Viruses</taxon>
        <taxon>Duplodnaviria</taxon>
        <taxon>Heunggongvirae</taxon>
        <taxon>Uroviricota</taxon>
        <taxon>Caudoviricetes</taxon>
    </lineage>
</organism>
<keyword evidence="1" id="KW-0969">Cilium</keyword>
<evidence type="ECO:0000313" key="1">
    <source>
        <dbReference type="EMBL" id="DAE03554.1"/>
    </source>
</evidence>
<reference evidence="1" key="1">
    <citation type="journal article" date="2021" name="Proc. Natl. Acad. Sci. U.S.A.">
        <title>A Catalog of Tens of Thousands of Viruses from Human Metagenomes Reveals Hidden Associations with Chronic Diseases.</title>
        <authorList>
            <person name="Tisza M.J."/>
            <person name="Buck C.B."/>
        </authorList>
    </citation>
    <scope>NUCLEOTIDE SEQUENCE</scope>
    <source>
        <strain evidence="1">CtpoI7</strain>
    </source>
</reference>
<proteinExistence type="predicted"/>
<keyword evidence="1" id="KW-0966">Cell projection</keyword>
<protein>
    <submittedName>
        <fullName evidence="1">Flagellar and Swarming motility protein</fullName>
    </submittedName>
</protein>
<keyword evidence="1" id="KW-0282">Flagellum</keyword>
<name>A0A8S5P9A0_9CAUD</name>